<gene>
    <name evidence="2" type="ORF">FIBSPDRAFT_946821</name>
</gene>
<keyword evidence="3" id="KW-1185">Reference proteome</keyword>
<evidence type="ECO:0000313" key="2">
    <source>
        <dbReference type="EMBL" id="KZP29561.1"/>
    </source>
</evidence>
<reference evidence="2 3" key="1">
    <citation type="journal article" date="2016" name="Mol. Biol. Evol.">
        <title>Comparative Genomics of Early-Diverging Mushroom-Forming Fungi Provides Insights into the Origins of Lignocellulose Decay Capabilities.</title>
        <authorList>
            <person name="Nagy L.G."/>
            <person name="Riley R."/>
            <person name="Tritt A."/>
            <person name="Adam C."/>
            <person name="Daum C."/>
            <person name="Floudas D."/>
            <person name="Sun H."/>
            <person name="Yadav J.S."/>
            <person name="Pangilinan J."/>
            <person name="Larsson K.H."/>
            <person name="Matsuura K."/>
            <person name="Barry K."/>
            <person name="Labutti K."/>
            <person name="Kuo R."/>
            <person name="Ohm R.A."/>
            <person name="Bhattacharya S.S."/>
            <person name="Shirouzu T."/>
            <person name="Yoshinaga Y."/>
            <person name="Martin F.M."/>
            <person name="Grigoriev I.V."/>
            <person name="Hibbett D.S."/>
        </authorList>
    </citation>
    <scope>NUCLEOTIDE SEQUENCE [LARGE SCALE GENOMIC DNA]</scope>
    <source>
        <strain evidence="2 3">CBS 109695</strain>
    </source>
</reference>
<dbReference type="Proteomes" id="UP000076532">
    <property type="component" value="Unassembled WGS sequence"/>
</dbReference>
<protein>
    <submittedName>
        <fullName evidence="2">Uncharacterized protein</fullName>
    </submittedName>
</protein>
<accession>A0A166SKW5</accession>
<dbReference type="AlphaFoldDB" id="A0A166SKW5"/>
<proteinExistence type="predicted"/>
<name>A0A166SKW5_9AGAM</name>
<dbReference type="EMBL" id="KV417498">
    <property type="protein sequence ID" value="KZP29561.1"/>
    <property type="molecule type" value="Genomic_DNA"/>
</dbReference>
<evidence type="ECO:0000313" key="3">
    <source>
        <dbReference type="Proteomes" id="UP000076532"/>
    </source>
</evidence>
<organism evidence="2 3">
    <name type="scientific">Athelia psychrophila</name>
    <dbReference type="NCBI Taxonomy" id="1759441"/>
    <lineage>
        <taxon>Eukaryota</taxon>
        <taxon>Fungi</taxon>
        <taxon>Dikarya</taxon>
        <taxon>Basidiomycota</taxon>
        <taxon>Agaricomycotina</taxon>
        <taxon>Agaricomycetes</taxon>
        <taxon>Agaricomycetidae</taxon>
        <taxon>Atheliales</taxon>
        <taxon>Atheliaceae</taxon>
        <taxon>Athelia</taxon>
    </lineage>
</organism>
<evidence type="ECO:0000256" key="1">
    <source>
        <dbReference type="SAM" id="MobiDB-lite"/>
    </source>
</evidence>
<feature type="region of interest" description="Disordered" evidence="1">
    <location>
        <begin position="130"/>
        <end position="164"/>
    </location>
</feature>
<sequence length="179" mass="18977">MLASGITSRVALNPTIIPNIETSGTQLVESIENDRDLLDILQNVLSRGVEVEVNMANPLEHVEDTEGSNVTAGPSTAPQYISEPVFSGTAKALGKQNARKVVDIIVKQALPGLTEISTAQNAVAALKAGCPQHKHKHKQDVDPNVIDEDAGEGPPRKKGAVGSVSRLANEVDLHKLLVK</sequence>